<evidence type="ECO:0000256" key="4">
    <source>
        <dbReference type="ARBA" id="ARBA00022692"/>
    </source>
</evidence>
<evidence type="ECO:0000313" key="9">
    <source>
        <dbReference type="EMBL" id="QFQ13054.1"/>
    </source>
</evidence>
<dbReference type="PIRSF" id="PIRSF500217">
    <property type="entry name" value="AlgI"/>
    <property type="match status" value="1"/>
</dbReference>
<comment type="subcellular location">
    <subcellularLocation>
        <location evidence="1">Cell membrane</location>
        <topology evidence="1">Multi-pass membrane protein</topology>
    </subcellularLocation>
</comment>
<keyword evidence="4 8" id="KW-0812">Transmembrane</keyword>
<evidence type="ECO:0000256" key="6">
    <source>
        <dbReference type="ARBA" id="ARBA00023136"/>
    </source>
</evidence>
<dbReference type="GO" id="GO:0042121">
    <property type="term" value="P:alginic acid biosynthetic process"/>
    <property type="evidence" value="ECO:0007669"/>
    <property type="project" value="InterPro"/>
</dbReference>
<feature type="transmembrane region" description="Helical" evidence="8">
    <location>
        <begin position="126"/>
        <end position="145"/>
    </location>
</feature>
<feature type="transmembrane region" description="Helical" evidence="8">
    <location>
        <begin position="467"/>
        <end position="487"/>
    </location>
</feature>
<keyword evidence="3 7" id="KW-1003">Cell membrane</keyword>
<feature type="transmembrane region" description="Helical" evidence="8">
    <location>
        <begin position="88"/>
        <end position="106"/>
    </location>
</feature>
<evidence type="ECO:0000256" key="3">
    <source>
        <dbReference type="ARBA" id="ARBA00022475"/>
    </source>
</evidence>
<protein>
    <submittedName>
        <fullName evidence="9">MBOAT family protein</fullName>
    </submittedName>
</protein>
<keyword evidence="7" id="KW-0012">Acyltransferase</keyword>
<keyword evidence="7" id="KW-0808">Transferase</keyword>
<accession>A0A5P8E7Y1</accession>
<dbReference type="InterPro" id="IPR004299">
    <property type="entry name" value="MBOAT_fam"/>
</dbReference>
<keyword evidence="5 8" id="KW-1133">Transmembrane helix</keyword>
<sequence>MVFSDLFFLFVFLPAFMLFYLAATWIDNATSGDKIRKSCTCRNFALVIFSLIFYAWGEPVYVFLMLGSVVVNYFAGRVIDSQERHRKLALIIGLICNLGILAVFKYLNFFTEILSNIGLHVDNPHIALPIGISFYTFQSISYLVDVYRRESPAQKKFYNLLLYISMFPQLIAGPIVRYDTVAREISNRHVSMDDFADGVFRFSLGLGKKVILANQFAVIADQFLKDGIGDLTTHGAWLGIAAFTLQIYFDFSGYSDMAIGIGRCLGFHFKENFNHPYCCDSMTDLWRRWHISLGSFFRDYLYIPLGGNRRHQMLNIFVVWFLTGMWHGASWNFILWGLYFAVLLVFEKHTLLKMKKAVLDRKQNLFTRTFILFPGWVFMHAYALFFLVLGWGIFYFEDLSQCGSFFTALFGGGKENVLLTTQSVIYDNFWLWIVGILFCLPIRKYAARTVTVITGKGSKAEDVIFTTTRLAFTLAVLVISVSLLVGATNNPFLYTRF</sequence>
<dbReference type="GO" id="GO:0005886">
    <property type="term" value="C:plasma membrane"/>
    <property type="evidence" value="ECO:0007669"/>
    <property type="project" value="UniProtKB-SubCell"/>
</dbReference>
<evidence type="ECO:0000256" key="7">
    <source>
        <dbReference type="PIRNR" id="PIRNR016636"/>
    </source>
</evidence>
<dbReference type="PANTHER" id="PTHR13285:SF18">
    <property type="entry name" value="PROTEIN-CYSTEINE N-PALMITOYLTRANSFERASE RASP"/>
    <property type="match status" value="1"/>
</dbReference>
<dbReference type="OrthoDB" id="9805788at2"/>
<gene>
    <name evidence="9" type="ORF">C7Y71_008485</name>
</gene>
<dbReference type="PANTHER" id="PTHR13285">
    <property type="entry name" value="ACYLTRANSFERASE"/>
    <property type="match status" value="1"/>
</dbReference>
<evidence type="ECO:0000256" key="5">
    <source>
        <dbReference type="ARBA" id="ARBA00022989"/>
    </source>
</evidence>
<evidence type="ECO:0000313" key="10">
    <source>
        <dbReference type="Proteomes" id="UP000249375"/>
    </source>
</evidence>
<feature type="transmembrane region" description="Helical" evidence="8">
    <location>
        <begin position="317"/>
        <end position="346"/>
    </location>
</feature>
<dbReference type="RefSeq" id="WP_111899208.1">
    <property type="nucleotide sequence ID" value="NZ_CP033459.1"/>
</dbReference>
<feature type="transmembrane region" description="Helical" evidence="8">
    <location>
        <begin position="6"/>
        <end position="27"/>
    </location>
</feature>
<dbReference type="InterPro" id="IPR028362">
    <property type="entry name" value="AlgI"/>
</dbReference>
<dbReference type="AlphaFoldDB" id="A0A5P8E7Y1"/>
<feature type="transmembrane region" description="Helical" evidence="8">
    <location>
        <begin position="62"/>
        <end position="79"/>
    </location>
</feature>
<organism evidence="9 10">
    <name type="scientific">Pseudoprevotella muciniphila</name>
    <dbReference type="NCBI Taxonomy" id="2133944"/>
    <lineage>
        <taxon>Bacteria</taxon>
        <taxon>Pseudomonadati</taxon>
        <taxon>Bacteroidota</taxon>
        <taxon>Bacteroidia</taxon>
        <taxon>Bacteroidales</taxon>
        <taxon>Prevotellaceae</taxon>
        <taxon>Pseudoprevotella</taxon>
    </lineage>
</organism>
<feature type="transmembrane region" description="Helical" evidence="8">
    <location>
        <begin position="370"/>
        <end position="396"/>
    </location>
</feature>
<dbReference type="InterPro" id="IPR024194">
    <property type="entry name" value="Ac/AlaTfrase_AlgI/DltB"/>
</dbReference>
<reference evidence="9 10" key="1">
    <citation type="submission" date="2018-11" db="EMBL/GenBank/DDBJ databases">
        <authorList>
            <person name="Na S.W."/>
            <person name="Baik M."/>
        </authorList>
    </citation>
    <scope>NUCLEOTIDE SEQUENCE [LARGE SCALE GENOMIC DNA]</scope>
    <source>
        <strain evidence="9 10">E39</strain>
    </source>
</reference>
<evidence type="ECO:0000256" key="2">
    <source>
        <dbReference type="ARBA" id="ARBA00010323"/>
    </source>
</evidence>
<comment type="similarity">
    <text evidence="2 7">Belongs to the membrane-bound acyltransferase family.</text>
</comment>
<dbReference type="InterPro" id="IPR051085">
    <property type="entry name" value="MB_O-acyltransferase"/>
</dbReference>
<dbReference type="GO" id="GO:0016746">
    <property type="term" value="F:acyltransferase activity"/>
    <property type="evidence" value="ECO:0007669"/>
    <property type="project" value="UniProtKB-KW"/>
</dbReference>
<dbReference type="Proteomes" id="UP000249375">
    <property type="component" value="Chromosome"/>
</dbReference>
<feature type="transmembrane region" description="Helical" evidence="8">
    <location>
        <begin position="429"/>
        <end position="446"/>
    </location>
</feature>
<evidence type="ECO:0000256" key="8">
    <source>
        <dbReference type="SAM" id="Phobius"/>
    </source>
</evidence>
<dbReference type="EMBL" id="CP033459">
    <property type="protein sequence ID" value="QFQ13054.1"/>
    <property type="molecule type" value="Genomic_DNA"/>
</dbReference>
<name>A0A5P8E7Y1_9BACT</name>
<dbReference type="KEGG" id="alq:C7Y71_008485"/>
<dbReference type="Pfam" id="PF03062">
    <property type="entry name" value="MBOAT"/>
    <property type="match status" value="1"/>
</dbReference>
<feature type="transmembrane region" description="Helical" evidence="8">
    <location>
        <begin position="157"/>
        <end position="176"/>
    </location>
</feature>
<evidence type="ECO:0000256" key="1">
    <source>
        <dbReference type="ARBA" id="ARBA00004651"/>
    </source>
</evidence>
<keyword evidence="10" id="KW-1185">Reference proteome</keyword>
<proteinExistence type="inferred from homology"/>
<keyword evidence="6 7" id="KW-0472">Membrane</keyword>
<dbReference type="PIRSF" id="PIRSF016636">
    <property type="entry name" value="AlgI_DltB"/>
    <property type="match status" value="1"/>
</dbReference>